<dbReference type="KEGG" id="dps:DP0077"/>
<gene>
    <name evidence="2" type="ordered locus">DP0077</name>
</gene>
<dbReference type="PANTHER" id="PTHR12126:SF11">
    <property type="entry name" value="NADH DEHYDROGENASE [UBIQUINONE] 1 ALPHA SUBCOMPLEX SUBUNIT 9, MITOCHONDRIAL"/>
    <property type="match status" value="1"/>
</dbReference>
<dbReference type="EMBL" id="CR522870">
    <property type="protein sequence ID" value="CAG34806.1"/>
    <property type="molecule type" value="Genomic_DNA"/>
</dbReference>
<dbReference type="InterPro" id="IPR001509">
    <property type="entry name" value="Epimerase_deHydtase"/>
</dbReference>
<dbReference type="STRING" id="177439.DP0077"/>
<dbReference type="InterPro" id="IPR051207">
    <property type="entry name" value="ComplexI_NDUFA9_subunit"/>
</dbReference>
<accession>Q6AS69</accession>
<name>Q6AS69_DESPS</name>
<reference evidence="3" key="1">
    <citation type="journal article" date="2004" name="Environ. Microbiol.">
        <title>The genome of Desulfotalea psychrophila, a sulfate-reducing bacterium from permanently cold Arctic sediments.</title>
        <authorList>
            <person name="Rabus R."/>
            <person name="Ruepp A."/>
            <person name="Frickey T."/>
            <person name="Rattei T."/>
            <person name="Fartmann B."/>
            <person name="Stark M."/>
            <person name="Bauer M."/>
            <person name="Zibat A."/>
            <person name="Lombardot T."/>
            <person name="Becker I."/>
            <person name="Amann J."/>
            <person name="Gellner K."/>
            <person name="Teeling H."/>
            <person name="Leuschner W.D."/>
            <person name="Gloeckner F.-O."/>
            <person name="Lupas A.N."/>
            <person name="Amann R."/>
            <person name="Klenk H.-P."/>
        </authorList>
    </citation>
    <scope>NUCLEOTIDE SEQUENCE [LARGE SCALE GENOMIC DNA]</scope>
    <source>
        <strain evidence="3">DSM 12343 / LSv54</strain>
    </source>
</reference>
<dbReference type="Pfam" id="PF01370">
    <property type="entry name" value="Epimerase"/>
    <property type="match status" value="1"/>
</dbReference>
<feature type="domain" description="NAD-dependent epimerase/dehydratase" evidence="1">
    <location>
        <begin position="3"/>
        <end position="101"/>
    </location>
</feature>
<dbReference type="HOGENOM" id="CLU_007383_6_11_7"/>
<keyword evidence="3" id="KW-1185">Reference proteome</keyword>
<dbReference type="InterPro" id="IPR036291">
    <property type="entry name" value="NAD(P)-bd_dom_sf"/>
</dbReference>
<dbReference type="SUPFAM" id="SSF51735">
    <property type="entry name" value="NAD(P)-binding Rossmann-fold domains"/>
    <property type="match status" value="1"/>
</dbReference>
<evidence type="ECO:0000313" key="2">
    <source>
        <dbReference type="EMBL" id="CAG34806.1"/>
    </source>
</evidence>
<sequence length="476" mass="54085">MRILLTGATGYIGKRLLPALIIKGHQVVCAVRDPKRFHPPKSLLDHIEVIQLDLLDQDSLQTIPTDIGAAYYLIHSMAATSDYEEMELQSAHNFRRAIEGTEAQQVIYLSGIANQKKLSKHLRSRKMVEKELRRGDYHLTSLRAGIIIGSGSAPFEIIRDLVEKLPLIVGPKWLETKSQPICITDVITYLSECLFLPASYNKNFDIGGPDILTYREMLLICAETRGLTRKIYTVPLMTPRLASYGLHFLTSTSYPLARSLVDSITVEVTCRGNDIKKIIPSKNISYREALERAFLKIESKEIPSSWKDSFASGGLKMSISDFIDVPTFGCFIDKQIETIEDREACLNNIWRIGGNTGWYCADWLWRIRGVVDKIFGGVGLRRGRTHPDHIATGDALDFWRVLYADRDEGRLLLFAEMKIPGEAWLEFRVEDNKLYQTATFRPRGVLGRLYWYSILPFHGFIFPNMSKRLGGSGYKR</sequence>
<organism evidence="2 3">
    <name type="scientific">Desulfotalea psychrophila (strain LSv54 / DSM 12343)</name>
    <dbReference type="NCBI Taxonomy" id="177439"/>
    <lineage>
        <taxon>Bacteria</taxon>
        <taxon>Pseudomonadati</taxon>
        <taxon>Thermodesulfobacteriota</taxon>
        <taxon>Desulfobulbia</taxon>
        <taxon>Desulfobulbales</taxon>
        <taxon>Desulfocapsaceae</taxon>
        <taxon>Desulfotalea</taxon>
    </lineage>
</organism>
<dbReference type="RefSeq" id="WP_011187322.1">
    <property type="nucleotide sequence ID" value="NC_006138.1"/>
</dbReference>
<dbReference type="Gene3D" id="3.40.50.720">
    <property type="entry name" value="NAD(P)-binding Rossmann-like Domain"/>
    <property type="match status" value="1"/>
</dbReference>
<proteinExistence type="predicted"/>
<dbReference type="Pfam" id="PF11066">
    <property type="entry name" value="DUF2867"/>
    <property type="match status" value="1"/>
</dbReference>
<evidence type="ECO:0000259" key="1">
    <source>
        <dbReference type="Pfam" id="PF01370"/>
    </source>
</evidence>
<dbReference type="GO" id="GO:0044877">
    <property type="term" value="F:protein-containing complex binding"/>
    <property type="evidence" value="ECO:0007669"/>
    <property type="project" value="TreeGrafter"/>
</dbReference>
<dbReference type="AlphaFoldDB" id="Q6AS69"/>
<dbReference type="InterPro" id="IPR021295">
    <property type="entry name" value="DUF2867"/>
</dbReference>
<dbReference type="OrthoDB" id="9774199at2"/>
<protein>
    <recommendedName>
        <fullName evidence="1">NAD-dependent epimerase/dehydratase domain-containing protein</fullName>
    </recommendedName>
</protein>
<dbReference type="Proteomes" id="UP000000602">
    <property type="component" value="Chromosome"/>
</dbReference>
<dbReference type="eggNOG" id="COG0702">
    <property type="taxonomic scope" value="Bacteria"/>
</dbReference>
<dbReference type="PANTHER" id="PTHR12126">
    <property type="entry name" value="NADH-UBIQUINONE OXIDOREDUCTASE 39 KDA SUBUNIT-RELATED"/>
    <property type="match status" value="1"/>
</dbReference>
<evidence type="ECO:0000313" key="3">
    <source>
        <dbReference type="Proteomes" id="UP000000602"/>
    </source>
</evidence>